<organism evidence="1 2">
    <name type="scientific">Cyclospora cayetanensis</name>
    <dbReference type="NCBI Taxonomy" id="88456"/>
    <lineage>
        <taxon>Eukaryota</taxon>
        <taxon>Sar</taxon>
        <taxon>Alveolata</taxon>
        <taxon>Apicomplexa</taxon>
        <taxon>Conoidasida</taxon>
        <taxon>Coccidia</taxon>
        <taxon>Eucoccidiorida</taxon>
        <taxon>Eimeriorina</taxon>
        <taxon>Eimeriidae</taxon>
        <taxon>Cyclospora</taxon>
    </lineage>
</organism>
<dbReference type="VEuPathDB" id="ToxoDB:cyc_01863"/>
<reference evidence="1 2" key="1">
    <citation type="journal article" date="2016" name="BMC Genomics">
        <title>Comparative genomics reveals Cyclospora cayetanensis possesses coccidia-like metabolism and invasion components but unique surface antigens.</title>
        <authorList>
            <person name="Liu S."/>
            <person name="Wang L."/>
            <person name="Zheng H."/>
            <person name="Xu Z."/>
            <person name="Roellig D.M."/>
            <person name="Li N."/>
            <person name="Frace M.A."/>
            <person name="Tang K."/>
            <person name="Arrowood M.J."/>
            <person name="Moss D.M."/>
            <person name="Zhang L."/>
            <person name="Feng Y."/>
            <person name="Xiao L."/>
        </authorList>
    </citation>
    <scope>NUCLEOTIDE SEQUENCE [LARGE SCALE GENOMIC DNA]</scope>
    <source>
        <strain evidence="1 2">CHN_HEN01</strain>
    </source>
</reference>
<keyword evidence="2" id="KW-1185">Reference proteome</keyword>
<proteinExistence type="predicted"/>
<evidence type="ECO:0000313" key="2">
    <source>
        <dbReference type="Proteomes" id="UP000095192"/>
    </source>
</evidence>
<dbReference type="Proteomes" id="UP000095192">
    <property type="component" value="Unassembled WGS sequence"/>
</dbReference>
<dbReference type="InParanoid" id="A0A1D3D6E7"/>
<evidence type="ECO:0000313" key="1">
    <source>
        <dbReference type="EMBL" id="OEH79018.1"/>
    </source>
</evidence>
<comment type="caution">
    <text evidence="1">The sequence shown here is derived from an EMBL/GenBank/DDBJ whole genome shotgun (WGS) entry which is preliminary data.</text>
</comment>
<dbReference type="EMBL" id="JROU02000538">
    <property type="protein sequence ID" value="OEH79018.1"/>
    <property type="molecule type" value="Genomic_DNA"/>
</dbReference>
<name>A0A1D3D6E7_9EIME</name>
<gene>
    <name evidence="1" type="ORF">cyc_01863</name>
</gene>
<dbReference type="AlphaFoldDB" id="A0A1D3D6E7"/>
<protein>
    <submittedName>
        <fullName evidence="1">Uncharacterized protein</fullName>
    </submittedName>
</protein>
<accession>A0A1D3D6E7</accession>
<sequence length="163" mass="17851">MNDQCFLPCPESSVLEDALTLMLRQRSAIAFASRGPLVAVYISTEGFVGKTAAPNAEVVDCCKAAKAVLPTPPSKKDVLVCAPEAPDVCSETSLLTFQLEDRQRGCSRNHPAKHCGLSSRTANMKDVQRSEMKKRHTDSLLNPTAWKHPSKKCTTVCRSARKY</sequence>